<feature type="transmembrane region" description="Helical" evidence="3">
    <location>
        <begin position="313"/>
        <end position="334"/>
    </location>
</feature>
<keyword evidence="1" id="KW-0677">Repeat</keyword>
<dbReference type="EMBL" id="JANIBM010000003">
    <property type="protein sequence ID" value="MCQ8180327.1"/>
    <property type="molecule type" value="Genomic_DNA"/>
</dbReference>
<name>A0ABT1UDW4_9GAMM</name>
<evidence type="ECO:0000313" key="5">
    <source>
        <dbReference type="Proteomes" id="UP001524569"/>
    </source>
</evidence>
<sequence length="676" mass="76423">MKASFQSDRENIILCIMLSFALMAAVFVVYLPGKDGPFLADDFPNILDNSGIQLHSLSLNELSAAWSANNSSGPLKRPVASLSFALNYYFSDQKFNPIPFRLTNIAIHAVNGILLFFCVLFLIRAYDKSAPAKIIAFWSALIWSLHPLQLTSVLYVVQRMNSLACLFMLVGFLVFLKGRMSLNKPTGYILMWGGAIGGTILGGLCKENALLLPLLIFISEVTLLPSIDCRKTRLRLLIYYSIIAIIPVLILIGYYTFFPKYLLQGYTVRNFNLIERLLTEARVLFYYLRLLFYPDNTELSLAHDDFLISRGLFLPKTTFFAVVCVFFLIGVAINSNVRKKYAFASFSILWFLVGHLMESTVFPLELVYEHRNYLPSIGVIIGFVFLSYKTLEARASKLMVNSFYISIAISVAFVTYARAAVWSNTNSFTYFEVRNHPESMRANSAYAKNLELRVGANPESYSHLIKASQLDMFEVSTLIDMFIELNSFIHSLDIPQVNENVVLPSRYDDPLVLEKNYIESLMQLVNDEIMRRLADKTFSLRTMTSIRSAANCVIDQHHMCQGIGPSVLQWIAGAINQPGFSHVPMMYLIQAKINFFLGNQEQAWDGLNQAISLYPTWMYLRAEKAHLYVVLNDFEKAEQTLQEAEALGVATGHDLKEFQKLRDVMSSLKAGNGVGN</sequence>
<feature type="transmembrane region" description="Helical" evidence="3">
    <location>
        <begin position="403"/>
        <end position="422"/>
    </location>
</feature>
<feature type="transmembrane region" description="Helical" evidence="3">
    <location>
        <begin position="373"/>
        <end position="391"/>
    </location>
</feature>
<keyword evidence="2" id="KW-0802">TPR repeat</keyword>
<feature type="transmembrane region" description="Helical" evidence="3">
    <location>
        <begin position="12"/>
        <end position="31"/>
    </location>
</feature>
<organism evidence="4 5">
    <name type="scientific">Methylomonas aurea</name>
    <dbReference type="NCBI Taxonomy" id="2952224"/>
    <lineage>
        <taxon>Bacteria</taxon>
        <taxon>Pseudomonadati</taxon>
        <taxon>Pseudomonadota</taxon>
        <taxon>Gammaproteobacteria</taxon>
        <taxon>Methylococcales</taxon>
        <taxon>Methylococcaceae</taxon>
        <taxon>Methylomonas</taxon>
    </lineage>
</organism>
<keyword evidence="3" id="KW-0812">Transmembrane</keyword>
<evidence type="ECO:0000256" key="2">
    <source>
        <dbReference type="ARBA" id="ARBA00022803"/>
    </source>
</evidence>
<evidence type="ECO:0000256" key="3">
    <source>
        <dbReference type="SAM" id="Phobius"/>
    </source>
</evidence>
<evidence type="ECO:0000313" key="4">
    <source>
        <dbReference type="EMBL" id="MCQ8180327.1"/>
    </source>
</evidence>
<dbReference type="PANTHER" id="PTHR44227:SF3">
    <property type="entry name" value="PROTEIN O-MANNOSYL-TRANSFERASE TMTC4"/>
    <property type="match status" value="1"/>
</dbReference>
<keyword evidence="5" id="KW-1185">Reference proteome</keyword>
<keyword evidence="3" id="KW-0472">Membrane</keyword>
<feature type="transmembrane region" description="Helical" evidence="3">
    <location>
        <begin position="210"/>
        <end position="229"/>
    </location>
</feature>
<proteinExistence type="predicted"/>
<dbReference type="Gene3D" id="1.25.40.10">
    <property type="entry name" value="Tetratricopeptide repeat domain"/>
    <property type="match status" value="1"/>
</dbReference>
<accession>A0ABT1UDW4</accession>
<feature type="transmembrane region" description="Helical" evidence="3">
    <location>
        <begin position="160"/>
        <end position="176"/>
    </location>
</feature>
<dbReference type="Proteomes" id="UP001524569">
    <property type="component" value="Unassembled WGS sequence"/>
</dbReference>
<protein>
    <recommendedName>
        <fullName evidence="6">Tetratricopeptide repeat protein</fullName>
    </recommendedName>
</protein>
<dbReference type="InterPro" id="IPR011990">
    <property type="entry name" value="TPR-like_helical_dom_sf"/>
</dbReference>
<feature type="transmembrane region" description="Helical" evidence="3">
    <location>
        <begin position="188"/>
        <end position="204"/>
    </location>
</feature>
<reference evidence="4 5" key="1">
    <citation type="submission" date="2022-07" db="EMBL/GenBank/DDBJ databases">
        <title>Methylomonas rivi sp. nov., Methylomonas rosea sp. nov., Methylomonas aureus sp. nov. and Methylomonas subterranea sp. nov., four novel methanotrophs isolated from a freshwater creek and the deep terrestrial subsurface.</title>
        <authorList>
            <person name="Abin C."/>
            <person name="Sankaranarayanan K."/>
            <person name="Garner C."/>
            <person name="Sindelar R."/>
            <person name="Kotary K."/>
            <person name="Garner R."/>
            <person name="Barclay S."/>
            <person name="Lawson P."/>
            <person name="Krumholz L."/>
        </authorList>
    </citation>
    <scope>NUCLEOTIDE SEQUENCE [LARGE SCALE GENOMIC DNA]</scope>
    <source>
        <strain evidence="4 5">SURF-1</strain>
    </source>
</reference>
<gene>
    <name evidence="4" type="ORF">NP603_04335</name>
</gene>
<evidence type="ECO:0008006" key="6">
    <source>
        <dbReference type="Google" id="ProtNLM"/>
    </source>
</evidence>
<dbReference type="SUPFAM" id="SSF48452">
    <property type="entry name" value="TPR-like"/>
    <property type="match status" value="1"/>
</dbReference>
<dbReference type="RefSeq" id="WP_256609702.1">
    <property type="nucleotide sequence ID" value="NZ_JANIBM010000003.1"/>
</dbReference>
<feature type="transmembrane region" description="Helical" evidence="3">
    <location>
        <begin position="236"/>
        <end position="257"/>
    </location>
</feature>
<dbReference type="PANTHER" id="PTHR44227">
    <property type="match status" value="1"/>
</dbReference>
<evidence type="ECO:0000256" key="1">
    <source>
        <dbReference type="ARBA" id="ARBA00022737"/>
    </source>
</evidence>
<comment type="caution">
    <text evidence="4">The sequence shown here is derived from an EMBL/GenBank/DDBJ whole genome shotgun (WGS) entry which is preliminary data.</text>
</comment>
<feature type="transmembrane region" description="Helical" evidence="3">
    <location>
        <begin position="105"/>
        <end position="123"/>
    </location>
</feature>
<dbReference type="InterPro" id="IPR052346">
    <property type="entry name" value="O-mannosyl-transferase_TMTC"/>
</dbReference>
<feature type="transmembrane region" description="Helical" evidence="3">
    <location>
        <begin position="341"/>
        <end position="361"/>
    </location>
</feature>
<feature type="transmembrane region" description="Helical" evidence="3">
    <location>
        <begin position="135"/>
        <end position="154"/>
    </location>
</feature>
<keyword evidence="3" id="KW-1133">Transmembrane helix</keyword>